<dbReference type="GO" id="GO:0004559">
    <property type="term" value="F:alpha-mannosidase activity"/>
    <property type="evidence" value="ECO:0007669"/>
    <property type="project" value="InterPro"/>
</dbReference>
<dbReference type="SUPFAM" id="SSF74650">
    <property type="entry name" value="Galactose mutarotase-like"/>
    <property type="match status" value="1"/>
</dbReference>
<feature type="domain" description="Glycoside hydrolase family 38 central" evidence="8">
    <location>
        <begin position="91"/>
        <end position="166"/>
    </location>
</feature>
<evidence type="ECO:0000313" key="10">
    <source>
        <dbReference type="Proteomes" id="UP001233999"/>
    </source>
</evidence>
<keyword evidence="2 7" id="KW-0479">Metal-binding</keyword>
<evidence type="ECO:0000256" key="6">
    <source>
        <dbReference type="ARBA" id="ARBA00023295"/>
    </source>
</evidence>
<dbReference type="InterPro" id="IPR027291">
    <property type="entry name" value="Glyco_hydro_38_N_sf"/>
</dbReference>
<dbReference type="Proteomes" id="UP001233999">
    <property type="component" value="Unassembled WGS sequence"/>
</dbReference>
<evidence type="ECO:0000313" key="9">
    <source>
        <dbReference type="EMBL" id="KAJ9579723.1"/>
    </source>
</evidence>
<dbReference type="FunFam" id="2.70.98.30:FF:000003">
    <property type="entry name" value="Alpha-mannosidase"/>
    <property type="match status" value="1"/>
</dbReference>
<dbReference type="AlphaFoldDB" id="A0AAD7ZFN9"/>
<evidence type="ECO:0000256" key="1">
    <source>
        <dbReference type="ARBA" id="ARBA00009792"/>
    </source>
</evidence>
<reference evidence="9" key="2">
    <citation type="submission" date="2023-05" db="EMBL/GenBank/DDBJ databases">
        <authorList>
            <person name="Fouks B."/>
        </authorList>
    </citation>
    <scope>NUCLEOTIDE SEQUENCE</scope>
    <source>
        <strain evidence="9">Stay&amp;Tobe</strain>
        <tissue evidence="9">Testes</tissue>
    </source>
</reference>
<gene>
    <name evidence="9" type="ORF">L9F63_004649</name>
</gene>
<evidence type="ECO:0000256" key="3">
    <source>
        <dbReference type="ARBA" id="ARBA00022801"/>
    </source>
</evidence>
<dbReference type="GO" id="GO:0006013">
    <property type="term" value="P:mannose metabolic process"/>
    <property type="evidence" value="ECO:0007669"/>
    <property type="project" value="InterPro"/>
</dbReference>
<dbReference type="InterPro" id="IPR048534">
    <property type="entry name" value="Man2a1-like_dom"/>
</dbReference>
<dbReference type="InterPro" id="IPR013780">
    <property type="entry name" value="Glyco_hydro_b"/>
</dbReference>
<dbReference type="GO" id="GO:0046872">
    <property type="term" value="F:metal ion binding"/>
    <property type="evidence" value="ECO:0007669"/>
    <property type="project" value="UniProtKB-KW"/>
</dbReference>
<sequence length="576" mass="66411">VEEFIKLVNKQALHYTTNNIILTMGGDFTYQDSNKWFKNMDKLIKYVNEADQGINVFYSTPSCYIKAVNDMGYTYSKKKDDFFPYASDANSFWTGYYTSRPTSKYFERLANNFLQVAKQLTAIMQTEVKEHTSLISLKEAVAVMQHHDAITGTEKQHVANDYTRMLSRGIEEAHESVKSSLKKTVLTNLYGHSSCFELNVSKCDISEREGRFLLTVYNPLSRRISHIVRIPVQKATYNVRDFDGFEQTIQMVPIPQEVKTLPERHKRDTTYELVFRAYNLPPLGFRSYYVSKISSIFEEHKYTSNQLGQQEFKVLFNESTGLVNGIVRNDNEIPFEQKFYYYEGAAGWNDFPENRASGAYIFRPLNSKPILISSNATNKFYTVHQIFSPWVSQIIRIYREECLIEFEWLVGPIPIEDGSGKEVITRYSTGIKTGGIFYTDANGKEFLERKKSFRPTWHFTTLEPVSGNYYPVTTRIAIKNVTTKEEMSVITDRCQGGSSLSDGQIELMVHRRLLHDDGFGVDEALNETSYNKGLVVRGKHYVMIGNNCSSHVMAVRERQLVQKKVMSPWLFFFCGK</sequence>
<name>A0AAD7ZFN9_DIPPU</name>
<dbReference type="InterPro" id="IPR011013">
    <property type="entry name" value="Gal_mutarotase_sf_dom"/>
</dbReference>
<dbReference type="GO" id="GO:0005764">
    <property type="term" value="C:lysosome"/>
    <property type="evidence" value="ECO:0007669"/>
    <property type="project" value="TreeGrafter"/>
</dbReference>
<proteinExistence type="inferred from homology"/>
<accession>A0AAD7ZFN9</accession>
<organism evidence="9 10">
    <name type="scientific">Diploptera punctata</name>
    <name type="common">Pacific beetle cockroach</name>
    <dbReference type="NCBI Taxonomy" id="6984"/>
    <lineage>
        <taxon>Eukaryota</taxon>
        <taxon>Metazoa</taxon>
        <taxon>Ecdysozoa</taxon>
        <taxon>Arthropoda</taxon>
        <taxon>Hexapoda</taxon>
        <taxon>Insecta</taxon>
        <taxon>Pterygota</taxon>
        <taxon>Neoptera</taxon>
        <taxon>Polyneoptera</taxon>
        <taxon>Dictyoptera</taxon>
        <taxon>Blattodea</taxon>
        <taxon>Blaberoidea</taxon>
        <taxon>Blaberidae</taxon>
        <taxon>Diplopterinae</taxon>
        <taxon>Diploptera</taxon>
    </lineage>
</organism>
<dbReference type="InterPro" id="IPR011330">
    <property type="entry name" value="Glyco_hydro/deAcase_b/a-brl"/>
</dbReference>
<dbReference type="Gene3D" id="2.70.98.30">
    <property type="entry name" value="Golgi alpha-mannosidase II, domain 4"/>
    <property type="match status" value="1"/>
</dbReference>
<evidence type="ECO:0000259" key="8">
    <source>
        <dbReference type="SMART" id="SM00872"/>
    </source>
</evidence>
<dbReference type="FunFam" id="1.20.1270.50:FF:000003">
    <property type="entry name" value="Alpha-mannosidase"/>
    <property type="match status" value="1"/>
</dbReference>
<dbReference type="Pfam" id="PF21260">
    <property type="entry name" value="Laman-like_dom"/>
    <property type="match status" value="1"/>
</dbReference>
<evidence type="ECO:0000256" key="4">
    <source>
        <dbReference type="ARBA" id="ARBA00022833"/>
    </source>
</evidence>
<dbReference type="EMBL" id="JASPKZ010008379">
    <property type="protein sequence ID" value="KAJ9579723.1"/>
    <property type="molecule type" value="Genomic_DNA"/>
</dbReference>
<dbReference type="Pfam" id="PF07748">
    <property type="entry name" value="Glyco_hydro_38C"/>
    <property type="match status" value="1"/>
</dbReference>
<dbReference type="PANTHER" id="PTHR11607:SF3">
    <property type="entry name" value="LYSOSOMAL ALPHA-MANNOSIDASE"/>
    <property type="match status" value="1"/>
</dbReference>
<dbReference type="Pfam" id="PF09261">
    <property type="entry name" value="Alpha-mann_mid"/>
    <property type="match status" value="1"/>
</dbReference>
<keyword evidence="3 7" id="KW-0378">Hydrolase</keyword>
<keyword evidence="10" id="KW-1185">Reference proteome</keyword>
<dbReference type="Gene3D" id="3.20.110.10">
    <property type="entry name" value="Glycoside hydrolase 38, N terminal domain"/>
    <property type="match status" value="1"/>
</dbReference>
<dbReference type="GO" id="GO:0030246">
    <property type="term" value="F:carbohydrate binding"/>
    <property type="evidence" value="ECO:0007669"/>
    <property type="project" value="InterPro"/>
</dbReference>
<dbReference type="InterPro" id="IPR037094">
    <property type="entry name" value="Glyco_hydro_38_cen_sf"/>
</dbReference>
<keyword evidence="6 7" id="KW-0326">Glycosidase</keyword>
<dbReference type="Gene3D" id="2.60.40.1180">
    <property type="entry name" value="Golgi alpha-mannosidase II"/>
    <property type="match status" value="1"/>
</dbReference>
<evidence type="ECO:0000256" key="5">
    <source>
        <dbReference type="ARBA" id="ARBA00023157"/>
    </source>
</evidence>
<protein>
    <recommendedName>
        <fullName evidence="7">Alpha-mannosidase</fullName>
        <ecNumber evidence="7">3.2.1.-</ecNumber>
    </recommendedName>
</protein>
<keyword evidence="5" id="KW-1015">Disulfide bond</keyword>
<dbReference type="EC" id="3.2.1.-" evidence="7"/>
<evidence type="ECO:0000256" key="7">
    <source>
        <dbReference type="RuleBase" id="RU361199"/>
    </source>
</evidence>
<evidence type="ECO:0000256" key="2">
    <source>
        <dbReference type="ARBA" id="ARBA00022723"/>
    </source>
</evidence>
<dbReference type="InterPro" id="IPR050843">
    <property type="entry name" value="Glycosyl_Hydrlase_38"/>
</dbReference>
<dbReference type="InterPro" id="IPR015341">
    <property type="entry name" value="Glyco_hydro_38_cen"/>
</dbReference>
<dbReference type="InterPro" id="IPR011682">
    <property type="entry name" value="Glyco_hydro_38_C"/>
</dbReference>
<dbReference type="FunFam" id="2.60.40.1180:FF:000018">
    <property type="entry name" value="Alpha-mannosidase"/>
    <property type="match status" value="1"/>
</dbReference>
<dbReference type="Pfam" id="PF01074">
    <property type="entry name" value="Glyco_hydro_38N"/>
    <property type="match status" value="1"/>
</dbReference>
<comment type="cofactor">
    <cofactor evidence="7">
        <name>Zn(2+)</name>
        <dbReference type="ChEBI" id="CHEBI:29105"/>
    </cofactor>
    <text evidence="7">Binds 1 zinc ion per subunit.</text>
</comment>
<dbReference type="SUPFAM" id="SSF88688">
    <property type="entry name" value="Families 57/38 glycoside transferase middle domain"/>
    <property type="match status" value="1"/>
</dbReference>
<keyword evidence="4 7" id="KW-0862">Zinc</keyword>
<feature type="non-terminal residue" evidence="9">
    <location>
        <position position="1"/>
    </location>
</feature>
<comment type="similarity">
    <text evidence="1 7">Belongs to the glycosyl hydrolase 38 family.</text>
</comment>
<dbReference type="SMART" id="SM00872">
    <property type="entry name" value="Alpha-mann_mid"/>
    <property type="match status" value="1"/>
</dbReference>
<comment type="caution">
    <text evidence="9">The sequence shown here is derived from an EMBL/GenBank/DDBJ whole genome shotgun (WGS) entry which is preliminary data.</text>
</comment>
<dbReference type="FunFam" id="1.20.1270.50:FF:000002">
    <property type="entry name" value="Alpha-mannosidase"/>
    <property type="match status" value="1"/>
</dbReference>
<dbReference type="InterPro" id="IPR000602">
    <property type="entry name" value="Glyco_hydro_38_N"/>
</dbReference>
<dbReference type="Gene3D" id="1.20.1270.50">
    <property type="entry name" value="Glycoside hydrolase family 38, central domain"/>
    <property type="match status" value="2"/>
</dbReference>
<dbReference type="InterPro" id="IPR028995">
    <property type="entry name" value="Glyco_hydro_57/38_cen_sf"/>
</dbReference>
<dbReference type="PANTHER" id="PTHR11607">
    <property type="entry name" value="ALPHA-MANNOSIDASE"/>
    <property type="match status" value="1"/>
</dbReference>
<dbReference type="SUPFAM" id="SSF88713">
    <property type="entry name" value="Glycoside hydrolase/deacetylase"/>
    <property type="match status" value="1"/>
</dbReference>
<reference evidence="9" key="1">
    <citation type="journal article" date="2023" name="IScience">
        <title>Live-bearing cockroach genome reveals convergent evolutionary mechanisms linked to viviparity in insects and beyond.</title>
        <authorList>
            <person name="Fouks B."/>
            <person name="Harrison M.C."/>
            <person name="Mikhailova A.A."/>
            <person name="Marchal E."/>
            <person name="English S."/>
            <person name="Carruthers M."/>
            <person name="Jennings E.C."/>
            <person name="Chiamaka E.L."/>
            <person name="Frigard R.A."/>
            <person name="Pippel M."/>
            <person name="Attardo G.M."/>
            <person name="Benoit J.B."/>
            <person name="Bornberg-Bauer E."/>
            <person name="Tobe S.S."/>
        </authorList>
    </citation>
    <scope>NUCLEOTIDE SEQUENCE</scope>
    <source>
        <strain evidence="9">Stay&amp;Tobe</strain>
    </source>
</reference>